<protein>
    <submittedName>
        <fullName evidence="2">Uncharacterized protein</fullName>
    </submittedName>
</protein>
<feature type="compositionally biased region" description="Polar residues" evidence="1">
    <location>
        <begin position="266"/>
        <end position="285"/>
    </location>
</feature>
<comment type="caution">
    <text evidence="2">The sequence shown here is derived from an EMBL/GenBank/DDBJ whole genome shotgun (WGS) entry which is preliminary data.</text>
</comment>
<reference evidence="2" key="1">
    <citation type="submission" date="2021-06" db="EMBL/GenBank/DDBJ databases">
        <authorList>
            <person name="Hodson N. C."/>
            <person name="Mongue J. A."/>
            <person name="Jaron S. K."/>
        </authorList>
    </citation>
    <scope>NUCLEOTIDE SEQUENCE</scope>
</reference>
<feature type="region of interest" description="Disordered" evidence="1">
    <location>
        <begin position="254"/>
        <end position="292"/>
    </location>
</feature>
<feature type="region of interest" description="Disordered" evidence="1">
    <location>
        <begin position="1"/>
        <end position="59"/>
    </location>
</feature>
<feature type="compositionally biased region" description="Polar residues" evidence="1">
    <location>
        <begin position="42"/>
        <end position="58"/>
    </location>
</feature>
<sequence>MHATPVTFSKTGRSNFPASIHTSTTQLPNPDVFHRNPDISAAPTQSMQTSTPDFSMNKSPPEICRPSFPDIICFRANTSCSCRPSNSTCKCPSSSPKIEYNVPKPSKPRKPHKEPSLNNVPFAPPPKFMKTNQPKPVIPNLQPVIPIPQPVIPIPQPVIPIPQPVIPIPQPVIPIPQPVIPIPQPVIPIPQPVIPIPRPVIPIPRPVIPNPVIRQPDQPVPSGPPLTSDVTEQPAAPLGYGQPSIRPGYQTSILKKSVTPPPNFGVTPSPTTGYSWPPSAHSSVTSPPPMRSNFGTPLRSGCSVHALNPCDPKKSTSIPSPNCCSPCCPIYVLSQNNCNTVSCPTITDCDKGCILSVPCFDCIETSNGLLCRPNSEELIWNGQPTNTTWSLTFSGKSATRQCNEKNARSYSRKKACRA</sequence>
<evidence type="ECO:0000313" key="2">
    <source>
        <dbReference type="EMBL" id="CAG7664493.1"/>
    </source>
</evidence>
<feature type="compositionally biased region" description="Polar residues" evidence="1">
    <location>
        <begin position="1"/>
        <end position="28"/>
    </location>
</feature>
<evidence type="ECO:0000313" key="3">
    <source>
        <dbReference type="Proteomes" id="UP000708208"/>
    </source>
</evidence>
<evidence type="ECO:0000256" key="1">
    <source>
        <dbReference type="SAM" id="MobiDB-lite"/>
    </source>
</evidence>
<dbReference type="EMBL" id="CAJVCH010008734">
    <property type="protein sequence ID" value="CAG7664493.1"/>
    <property type="molecule type" value="Genomic_DNA"/>
</dbReference>
<dbReference type="Proteomes" id="UP000708208">
    <property type="component" value="Unassembled WGS sequence"/>
</dbReference>
<dbReference type="AlphaFoldDB" id="A0A8J2J6R7"/>
<accession>A0A8J2J6R7</accession>
<keyword evidence="3" id="KW-1185">Reference proteome</keyword>
<organism evidence="2 3">
    <name type="scientific">Allacma fusca</name>
    <dbReference type="NCBI Taxonomy" id="39272"/>
    <lineage>
        <taxon>Eukaryota</taxon>
        <taxon>Metazoa</taxon>
        <taxon>Ecdysozoa</taxon>
        <taxon>Arthropoda</taxon>
        <taxon>Hexapoda</taxon>
        <taxon>Collembola</taxon>
        <taxon>Symphypleona</taxon>
        <taxon>Sminthuridae</taxon>
        <taxon>Allacma</taxon>
    </lineage>
</organism>
<feature type="region of interest" description="Disordered" evidence="1">
    <location>
        <begin position="84"/>
        <end position="118"/>
    </location>
</feature>
<proteinExistence type="predicted"/>
<feature type="compositionally biased region" description="Polar residues" evidence="1">
    <location>
        <begin position="84"/>
        <end position="96"/>
    </location>
</feature>
<feature type="region of interest" description="Disordered" evidence="1">
    <location>
        <begin position="214"/>
        <end position="242"/>
    </location>
</feature>
<gene>
    <name evidence="2" type="ORF">AFUS01_LOCUS1558</name>
</gene>
<name>A0A8J2J6R7_9HEXA</name>